<dbReference type="SMART" id="SM00287">
    <property type="entry name" value="SH3b"/>
    <property type="match status" value="1"/>
</dbReference>
<dbReference type="RefSeq" id="WP_132034537.1">
    <property type="nucleotide sequence ID" value="NZ_SMAI01000015.1"/>
</dbReference>
<feature type="signal peptide" evidence="2">
    <location>
        <begin position="1"/>
        <end position="21"/>
    </location>
</feature>
<keyword evidence="5" id="KW-1185">Reference proteome</keyword>
<organism evidence="4 5">
    <name type="scientific">Aquabacter spiritensis</name>
    <dbReference type="NCBI Taxonomy" id="933073"/>
    <lineage>
        <taxon>Bacteria</taxon>
        <taxon>Pseudomonadati</taxon>
        <taxon>Pseudomonadota</taxon>
        <taxon>Alphaproteobacteria</taxon>
        <taxon>Hyphomicrobiales</taxon>
        <taxon>Xanthobacteraceae</taxon>
        <taxon>Aquabacter</taxon>
    </lineage>
</organism>
<evidence type="ECO:0000313" key="5">
    <source>
        <dbReference type="Proteomes" id="UP000294664"/>
    </source>
</evidence>
<evidence type="ECO:0000259" key="3">
    <source>
        <dbReference type="PROSITE" id="PS51781"/>
    </source>
</evidence>
<proteinExistence type="predicted"/>
<comment type="caution">
    <text evidence="4">The sequence shown here is derived from an EMBL/GenBank/DDBJ whole genome shotgun (WGS) entry which is preliminary data.</text>
</comment>
<evidence type="ECO:0000313" key="4">
    <source>
        <dbReference type="EMBL" id="TCT02019.1"/>
    </source>
</evidence>
<name>A0A4R3LQY0_9HYPH</name>
<keyword evidence="2" id="KW-0732">Signal</keyword>
<dbReference type="AlphaFoldDB" id="A0A4R3LQY0"/>
<dbReference type="Gene3D" id="2.30.30.40">
    <property type="entry name" value="SH3 Domains"/>
    <property type="match status" value="1"/>
</dbReference>
<evidence type="ECO:0000256" key="1">
    <source>
        <dbReference type="SAM" id="MobiDB-lite"/>
    </source>
</evidence>
<dbReference type="Pfam" id="PF08239">
    <property type="entry name" value="SH3_3"/>
    <property type="match status" value="1"/>
</dbReference>
<dbReference type="EMBL" id="SMAI01000015">
    <property type="protein sequence ID" value="TCT02019.1"/>
    <property type="molecule type" value="Genomic_DNA"/>
</dbReference>
<protein>
    <submittedName>
        <fullName evidence="4">Uncharacterized protein YraI</fullName>
    </submittedName>
</protein>
<sequence>MFKKLFLAAVLFAGFSPMAEAATLSVATANVNLRAGPSTAYPVVTVIPQGAGIVTYGCLPGYSWCDISLGPYRGWVSAGYIQVTYQGVPVALTPVVAPRIGVTVVNFGPVYWNTFYTAYPWYRSWASYAPYAPYPAGRVTSYERTVQCAGGSCSATRAATGLYGGSASQSRTCGGGECTAKREVEGPHGNTASRVRSCSANSASCSATRTGPQGGVVTRTFQR</sequence>
<dbReference type="OrthoDB" id="8074373at2"/>
<feature type="chain" id="PRO_5020823454" evidence="2">
    <location>
        <begin position="22"/>
        <end position="223"/>
    </location>
</feature>
<dbReference type="InterPro" id="IPR003646">
    <property type="entry name" value="SH3-like_bac-type"/>
</dbReference>
<dbReference type="Proteomes" id="UP000294664">
    <property type="component" value="Unassembled WGS sequence"/>
</dbReference>
<gene>
    <name evidence="4" type="ORF">EDC64_11550</name>
</gene>
<reference evidence="4 5" key="1">
    <citation type="submission" date="2019-03" db="EMBL/GenBank/DDBJ databases">
        <title>Genomic Encyclopedia of Type Strains, Phase IV (KMG-IV): sequencing the most valuable type-strain genomes for metagenomic binning, comparative biology and taxonomic classification.</title>
        <authorList>
            <person name="Goeker M."/>
        </authorList>
    </citation>
    <scope>NUCLEOTIDE SEQUENCE [LARGE SCALE GENOMIC DNA]</scope>
    <source>
        <strain evidence="4 5">DSM 9035</strain>
    </source>
</reference>
<feature type="region of interest" description="Disordered" evidence="1">
    <location>
        <begin position="203"/>
        <end position="223"/>
    </location>
</feature>
<feature type="domain" description="SH3b" evidence="3">
    <location>
        <begin position="19"/>
        <end position="85"/>
    </location>
</feature>
<accession>A0A4R3LQY0</accession>
<evidence type="ECO:0000256" key="2">
    <source>
        <dbReference type="SAM" id="SignalP"/>
    </source>
</evidence>
<dbReference type="PROSITE" id="PS51781">
    <property type="entry name" value="SH3B"/>
    <property type="match status" value="1"/>
</dbReference>